<feature type="compositionally biased region" description="Basic and acidic residues" evidence="1">
    <location>
        <begin position="17"/>
        <end position="47"/>
    </location>
</feature>
<dbReference type="EMBL" id="JTCM02000054">
    <property type="protein sequence ID" value="NEU74953.1"/>
    <property type="molecule type" value="Genomic_DNA"/>
</dbReference>
<sequence length="73" mass="8016">MTSDKAKPFFDVSSAKEPPRSLNLDKEADPIEAEKDLNPDDLIHEQENSENVGEHQIITAFIPGGGIIPSENQ</sequence>
<gene>
    <name evidence="2" type="ORF">PI95_020935</name>
</gene>
<proteinExistence type="predicted"/>
<name>A0A846HD23_9CYAN</name>
<dbReference type="RefSeq" id="WP_039737374.1">
    <property type="nucleotide sequence ID" value="NZ_JTCM02000054.1"/>
</dbReference>
<reference evidence="2 3" key="1">
    <citation type="journal article" date="2015" name="Genome Announc.">
        <title>Draft Genome Sequence of Cyanobacterium Hassallia byssoidea Strain VB512170, Isolated from Monuments in India.</title>
        <authorList>
            <person name="Singh D."/>
            <person name="Chandrababunaidu M.M."/>
            <person name="Panda A."/>
            <person name="Sen D."/>
            <person name="Bhattacharyya S."/>
            <person name="Adhikary S.P."/>
            <person name="Tripathy S."/>
        </authorList>
    </citation>
    <scope>NUCLEOTIDE SEQUENCE [LARGE SCALE GENOMIC DNA]</scope>
    <source>
        <strain evidence="2 3">VB512170</strain>
    </source>
</reference>
<evidence type="ECO:0000313" key="2">
    <source>
        <dbReference type="EMBL" id="NEU74953.1"/>
    </source>
</evidence>
<protein>
    <submittedName>
        <fullName evidence="2">Uncharacterized protein</fullName>
    </submittedName>
</protein>
<comment type="caution">
    <text evidence="2">The sequence shown here is derived from an EMBL/GenBank/DDBJ whole genome shotgun (WGS) entry which is preliminary data.</text>
</comment>
<evidence type="ECO:0000256" key="1">
    <source>
        <dbReference type="SAM" id="MobiDB-lite"/>
    </source>
</evidence>
<dbReference type="Proteomes" id="UP000031549">
    <property type="component" value="Unassembled WGS sequence"/>
</dbReference>
<accession>A0A846HD23</accession>
<organism evidence="2 3">
    <name type="scientific">Hassallia byssoidea VB512170</name>
    <dbReference type="NCBI Taxonomy" id="1304833"/>
    <lineage>
        <taxon>Bacteria</taxon>
        <taxon>Bacillati</taxon>
        <taxon>Cyanobacteriota</taxon>
        <taxon>Cyanophyceae</taxon>
        <taxon>Nostocales</taxon>
        <taxon>Tolypothrichaceae</taxon>
        <taxon>Hassallia</taxon>
    </lineage>
</organism>
<evidence type="ECO:0000313" key="3">
    <source>
        <dbReference type="Proteomes" id="UP000031549"/>
    </source>
</evidence>
<feature type="region of interest" description="Disordered" evidence="1">
    <location>
        <begin position="1"/>
        <end position="53"/>
    </location>
</feature>
<dbReference type="AlphaFoldDB" id="A0A846HD23"/>
<keyword evidence="3" id="KW-1185">Reference proteome</keyword>